<evidence type="ECO:0000313" key="1">
    <source>
        <dbReference type="EMBL" id="KAG7306087.1"/>
    </source>
</evidence>
<keyword evidence="2" id="KW-1185">Reference proteome</keyword>
<name>A0ABQ7QLL7_PLUXY</name>
<gene>
    <name evidence="1" type="ORF">JYU34_008671</name>
</gene>
<protein>
    <submittedName>
        <fullName evidence="1">Uncharacterized protein</fullName>
    </submittedName>
</protein>
<proteinExistence type="predicted"/>
<comment type="caution">
    <text evidence="1">The sequence shown here is derived from an EMBL/GenBank/DDBJ whole genome shotgun (WGS) entry which is preliminary data.</text>
</comment>
<reference evidence="1 2" key="1">
    <citation type="submission" date="2021-06" db="EMBL/GenBank/DDBJ databases">
        <title>A haploid diamondback moth (Plutella xylostella L.) genome assembly resolves 31 chromosomes and identifies a diamide resistance mutation.</title>
        <authorList>
            <person name="Ward C.M."/>
            <person name="Perry K.D."/>
            <person name="Baker G."/>
            <person name="Powis K."/>
            <person name="Heckel D.G."/>
            <person name="Baxter S.W."/>
        </authorList>
    </citation>
    <scope>NUCLEOTIDE SEQUENCE [LARGE SCALE GENOMIC DNA]</scope>
    <source>
        <strain evidence="1 2">LV</strain>
        <tissue evidence="1">Single pupa</tissue>
    </source>
</reference>
<sequence length="352" mass="41220">MDSAALHIKFHPLIKQLQFDSNCYIEVLPEISQITNLDKINWSNNDEEIEFNIPIMYKIIIKKCLSQDYIKNEQLDKVYHSCVDLLHTDTNDQSNRLLSNNFLLENIKCNTKLMKQLVALSNNNNILALINKDDDKKITKPDENRTLLCEPDIQNQELSLETIIPNTVMNPRVCENTVQRTRDNGDFHERASNKCLHPDLKITKIDKEAFKLELNTNRYRKPTLLSPIHENTLNSDSQNDKLHHQHISYLNDIFSDTIRVTSYKMNDNVPFRIELLVNYMKNEIMPFNRTLNEIVAKCNTESMKLKKKMEKLADEKRIRACNINNNKFNEKSLMRFSTTTNRICLNVVYNEG</sequence>
<organism evidence="1 2">
    <name type="scientific">Plutella xylostella</name>
    <name type="common">Diamondback moth</name>
    <name type="synonym">Plutella maculipennis</name>
    <dbReference type="NCBI Taxonomy" id="51655"/>
    <lineage>
        <taxon>Eukaryota</taxon>
        <taxon>Metazoa</taxon>
        <taxon>Ecdysozoa</taxon>
        <taxon>Arthropoda</taxon>
        <taxon>Hexapoda</taxon>
        <taxon>Insecta</taxon>
        <taxon>Pterygota</taxon>
        <taxon>Neoptera</taxon>
        <taxon>Endopterygota</taxon>
        <taxon>Lepidoptera</taxon>
        <taxon>Glossata</taxon>
        <taxon>Ditrysia</taxon>
        <taxon>Yponomeutoidea</taxon>
        <taxon>Plutellidae</taxon>
        <taxon>Plutella</taxon>
    </lineage>
</organism>
<accession>A0ABQ7QLL7</accession>
<dbReference type="EMBL" id="JAHIBW010000012">
    <property type="protein sequence ID" value="KAG7306087.1"/>
    <property type="molecule type" value="Genomic_DNA"/>
</dbReference>
<evidence type="ECO:0000313" key="2">
    <source>
        <dbReference type="Proteomes" id="UP000823941"/>
    </source>
</evidence>
<dbReference type="Proteomes" id="UP000823941">
    <property type="component" value="Chromosome 12"/>
</dbReference>